<evidence type="ECO:0000256" key="5">
    <source>
        <dbReference type="ARBA" id="ARBA00023125"/>
    </source>
</evidence>
<dbReference type="EMBL" id="SMTF01000003">
    <property type="protein sequence ID" value="TDK26069.1"/>
    <property type="molecule type" value="Genomic_DNA"/>
</dbReference>
<dbReference type="Gene3D" id="1.10.132.120">
    <property type="match status" value="1"/>
</dbReference>
<name>A0A4R5TXX3_9GAMM</name>
<comment type="catalytic activity">
    <reaction evidence="1">
        <text>ATP-independent breakage of single-stranded DNA, followed by passage and rejoining.</text>
        <dbReference type="EC" id="5.6.2.1"/>
    </reaction>
</comment>
<reference evidence="10 11" key="1">
    <citation type="submission" date="2019-03" db="EMBL/GenBank/DDBJ databases">
        <title>Luteimonas zhaokaii sp.nov., isolated from the rectal contents of Plateau pika in Yushu, Qinghai Province, China.</title>
        <authorList>
            <person name="Zhang G."/>
        </authorList>
    </citation>
    <scope>NUCLEOTIDE SEQUENCE [LARGE SCALE GENOMIC DNA]</scope>
    <source>
        <strain evidence="10 11">B9</strain>
    </source>
</reference>
<gene>
    <name evidence="10" type="ORF">E2F46_05575</name>
</gene>
<dbReference type="Proteomes" id="UP000294796">
    <property type="component" value="Unassembled WGS sequence"/>
</dbReference>
<keyword evidence="6 10" id="KW-0413">Isomerase</keyword>
<accession>A0A4R5TXX3</accession>
<comment type="similarity">
    <text evidence="2">Belongs to the type IB topoisomerase family.</text>
</comment>
<evidence type="ECO:0000256" key="4">
    <source>
        <dbReference type="ARBA" id="ARBA00023029"/>
    </source>
</evidence>
<dbReference type="PROSITE" id="PS52038">
    <property type="entry name" value="TOPO_IB_2"/>
    <property type="match status" value="1"/>
</dbReference>
<dbReference type="GO" id="GO:0003677">
    <property type="term" value="F:DNA binding"/>
    <property type="evidence" value="ECO:0007669"/>
    <property type="project" value="UniProtKB-KW"/>
</dbReference>
<evidence type="ECO:0000256" key="6">
    <source>
        <dbReference type="ARBA" id="ARBA00023235"/>
    </source>
</evidence>
<dbReference type="InterPro" id="IPR013500">
    <property type="entry name" value="TopoI_cat_euk"/>
</dbReference>
<feature type="region of interest" description="Disordered" evidence="7">
    <location>
        <begin position="1"/>
        <end position="27"/>
    </location>
</feature>
<dbReference type="InterPro" id="IPR049331">
    <property type="entry name" value="Top1B_N_bact"/>
</dbReference>
<dbReference type="GO" id="GO:0006265">
    <property type="term" value="P:DNA topological change"/>
    <property type="evidence" value="ECO:0007669"/>
    <property type="project" value="InterPro"/>
</dbReference>
<keyword evidence="11" id="KW-1185">Reference proteome</keyword>
<dbReference type="OrthoDB" id="9778962at2"/>
<evidence type="ECO:0000259" key="9">
    <source>
        <dbReference type="Pfam" id="PF21338"/>
    </source>
</evidence>
<proteinExistence type="inferred from homology"/>
<evidence type="ECO:0000313" key="11">
    <source>
        <dbReference type="Proteomes" id="UP000294796"/>
    </source>
</evidence>
<keyword evidence="4" id="KW-0799">Topoisomerase</keyword>
<evidence type="ECO:0000256" key="1">
    <source>
        <dbReference type="ARBA" id="ARBA00000213"/>
    </source>
</evidence>
<keyword evidence="5" id="KW-0238">DNA-binding</keyword>
<dbReference type="InterPro" id="IPR014711">
    <property type="entry name" value="TopoI_cat_a-hlx-sub_euk"/>
</dbReference>
<evidence type="ECO:0000256" key="2">
    <source>
        <dbReference type="ARBA" id="ARBA00006645"/>
    </source>
</evidence>
<feature type="domain" description="DNA topoisomerase I catalytic core eukaryotic-type" evidence="8">
    <location>
        <begin position="109"/>
        <end position="315"/>
    </location>
</feature>
<evidence type="ECO:0000256" key="7">
    <source>
        <dbReference type="SAM" id="MobiDB-lite"/>
    </source>
</evidence>
<dbReference type="Pfam" id="PF21338">
    <property type="entry name" value="Top1B_N_bact"/>
    <property type="match status" value="1"/>
</dbReference>
<dbReference type="Pfam" id="PF01028">
    <property type="entry name" value="Topoisom_I"/>
    <property type="match status" value="1"/>
</dbReference>
<dbReference type="InterPro" id="IPR011010">
    <property type="entry name" value="DNA_brk_join_enz"/>
</dbReference>
<evidence type="ECO:0000313" key="10">
    <source>
        <dbReference type="EMBL" id="TDK26069.1"/>
    </source>
</evidence>
<dbReference type="SUPFAM" id="SSF55869">
    <property type="entry name" value="DNA topoisomerase I domain"/>
    <property type="match status" value="1"/>
</dbReference>
<dbReference type="InterPro" id="IPR035447">
    <property type="entry name" value="DNA_topo_I_N_sf"/>
</dbReference>
<comment type="caution">
    <text evidence="10">The sequence shown here is derived from an EMBL/GenBank/DDBJ whole genome shotgun (WGS) entry which is preliminary data.</text>
</comment>
<organism evidence="10 11">
    <name type="scientific">Luteimonas aestuarii</name>
    <dbReference type="NCBI Taxonomy" id="453837"/>
    <lineage>
        <taxon>Bacteria</taxon>
        <taxon>Pseudomonadati</taxon>
        <taxon>Pseudomonadota</taxon>
        <taxon>Gammaproteobacteria</taxon>
        <taxon>Lysobacterales</taxon>
        <taxon>Lysobacteraceae</taxon>
        <taxon>Luteimonas</taxon>
    </lineage>
</organism>
<feature type="domain" description="DNA topoisomerase IB N-terminal" evidence="9">
    <location>
        <begin position="48"/>
        <end position="96"/>
    </location>
</feature>
<dbReference type="PRINTS" id="PR00416">
    <property type="entry name" value="EUTPISMRASEI"/>
</dbReference>
<dbReference type="EC" id="5.6.2.1" evidence="3"/>
<dbReference type="SUPFAM" id="SSF56349">
    <property type="entry name" value="DNA breaking-rejoining enzymes"/>
    <property type="match status" value="1"/>
</dbReference>
<evidence type="ECO:0000259" key="8">
    <source>
        <dbReference type="Pfam" id="PF01028"/>
    </source>
</evidence>
<dbReference type="AlphaFoldDB" id="A0A4R5TXX3"/>
<dbReference type="Gene3D" id="3.90.15.10">
    <property type="entry name" value="Topoisomerase I, Chain A, domain 3"/>
    <property type="match status" value="1"/>
</dbReference>
<dbReference type="GO" id="GO:0003917">
    <property type="term" value="F:DNA topoisomerase type I (single strand cut, ATP-independent) activity"/>
    <property type="evidence" value="ECO:0007669"/>
    <property type="project" value="UniProtKB-EC"/>
</dbReference>
<evidence type="ECO:0000256" key="3">
    <source>
        <dbReference type="ARBA" id="ARBA00012891"/>
    </source>
</evidence>
<dbReference type="Gene3D" id="3.30.66.10">
    <property type="entry name" value="DNA topoisomerase I domain"/>
    <property type="match status" value="1"/>
</dbReference>
<dbReference type="RefSeq" id="WP_133321101.1">
    <property type="nucleotide sequence ID" value="NZ_SMTF01000003.1"/>
</dbReference>
<dbReference type="InterPro" id="IPR001631">
    <property type="entry name" value="TopoI"/>
</dbReference>
<sequence length="360" mass="40658">MTQARRTRSKERGNGRPAPPAAADAREAGLLYVDDSAPGIHRRRCGRGFRYDDATGVCIRDEATLARIRALAIPPAYVDVWICASPRGHLQATGRDARGRKQYRYHPDWRSTRDADKFDRLLAFGKALPRLRRRLRIDLSLRGLPREKALAALVTIMATTLMRIGNDEYARDNGSYGLTTLRNRHAKFLRDGLHLQFKGKGGKTHDAGIDDRRLVKIMRAMHELPGQRLFQYRDDEGNLRPLDSSDANDYLRERMGGPFTAKDFRTWGATATAFRLLAATPVPEDATKRDIAGVERDVVNAVAEMLGNTPAVCRKSYIDPCVFDGWQDGRLHRAAQGARGPRQWETATLRYLRRVKKPSR</sequence>
<protein>
    <recommendedName>
        <fullName evidence="3">DNA topoisomerase</fullName>
        <ecNumber evidence="3">5.6.2.1</ecNumber>
    </recommendedName>
</protein>